<gene>
    <name evidence="1" type="ORF">K432DRAFT_411318</name>
</gene>
<organism evidence="1 2">
    <name type="scientific">Lepidopterella palustris CBS 459.81</name>
    <dbReference type="NCBI Taxonomy" id="1314670"/>
    <lineage>
        <taxon>Eukaryota</taxon>
        <taxon>Fungi</taxon>
        <taxon>Dikarya</taxon>
        <taxon>Ascomycota</taxon>
        <taxon>Pezizomycotina</taxon>
        <taxon>Dothideomycetes</taxon>
        <taxon>Pleosporomycetidae</taxon>
        <taxon>Mytilinidiales</taxon>
        <taxon>Argynnaceae</taxon>
        <taxon>Lepidopterella</taxon>
    </lineage>
</organism>
<dbReference type="Proteomes" id="UP000250266">
    <property type="component" value="Unassembled WGS sequence"/>
</dbReference>
<sequence length="337" mass="37624">MFSPLRFCSYFTDPPIKVLVGNERTPYYVPAGILLAHGESAISTRLRGPWKDKSEAALDWTDTDIDTFGRIIAFFITGQYSVASCAPLEPEAEDGHIDVLASSSVSIQKEHLNPKLIQPDQIVPYSSNWGRLRLHECLGLDLPAYDTRTIAGILTDISCDKFDFGAALFEHAKVYVFAHRNLVSQLEKYALRHLLHTLVLAEEKQASNFTGLAHAVHQIYNNIPEESLQVPPVRKLFSLFVARNYTRLADEDLAILLSEGGDFGVDLSAQLNARITAADTYRKLSETMIGDLKHKISLLQIELNAKEVECGRMRETLAEQDRKYGSLPGLSKKGSKF</sequence>
<keyword evidence="2" id="KW-1185">Reference proteome</keyword>
<dbReference type="PANTHER" id="PTHR47843">
    <property type="entry name" value="BTB DOMAIN-CONTAINING PROTEIN-RELATED"/>
    <property type="match status" value="1"/>
</dbReference>
<reference evidence="1 2" key="1">
    <citation type="journal article" date="2016" name="Nat. Commun.">
        <title>Ectomycorrhizal ecology is imprinted in the genome of the dominant symbiotic fungus Cenococcum geophilum.</title>
        <authorList>
            <consortium name="DOE Joint Genome Institute"/>
            <person name="Peter M."/>
            <person name="Kohler A."/>
            <person name="Ohm R.A."/>
            <person name="Kuo A."/>
            <person name="Krutzmann J."/>
            <person name="Morin E."/>
            <person name="Arend M."/>
            <person name="Barry K.W."/>
            <person name="Binder M."/>
            <person name="Choi C."/>
            <person name="Clum A."/>
            <person name="Copeland A."/>
            <person name="Grisel N."/>
            <person name="Haridas S."/>
            <person name="Kipfer T."/>
            <person name="LaButti K."/>
            <person name="Lindquist E."/>
            <person name="Lipzen A."/>
            <person name="Maire R."/>
            <person name="Meier B."/>
            <person name="Mihaltcheva S."/>
            <person name="Molinier V."/>
            <person name="Murat C."/>
            <person name="Poggeler S."/>
            <person name="Quandt C.A."/>
            <person name="Sperisen C."/>
            <person name="Tritt A."/>
            <person name="Tisserant E."/>
            <person name="Crous P.W."/>
            <person name="Henrissat B."/>
            <person name="Nehls U."/>
            <person name="Egli S."/>
            <person name="Spatafora J.W."/>
            <person name="Grigoriev I.V."/>
            <person name="Martin F.M."/>
        </authorList>
    </citation>
    <scope>NUCLEOTIDE SEQUENCE [LARGE SCALE GENOMIC DNA]</scope>
    <source>
        <strain evidence="1 2">CBS 459.81</strain>
    </source>
</reference>
<dbReference type="OrthoDB" id="9997739at2759"/>
<evidence type="ECO:0000313" key="2">
    <source>
        <dbReference type="Proteomes" id="UP000250266"/>
    </source>
</evidence>
<evidence type="ECO:0000313" key="1">
    <source>
        <dbReference type="EMBL" id="OCK72868.1"/>
    </source>
</evidence>
<protein>
    <recommendedName>
        <fullName evidence="3">BTB domain-containing protein</fullName>
    </recommendedName>
</protein>
<name>A0A8E2DWH7_9PEZI</name>
<accession>A0A8E2DWH7</accession>
<evidence type="ECO:0008006" key="3">
    <source>
        <dbReference type="Google" id="ProtNLM"/>
    </source>
</evidence>
<proteinExistence type="predicted"/>
<dbReference type="AlphaFoldDB" id="A0A8E2DWH7"/>
<dbReference type="EMBL" id="KV746277">
    <property type="protein sequence ID" value="OCK72868.1"/>
    <property type="molecule type" value="Genomic_DNA"/>
</dbReference>